<dbReference type="Pfam" id="PF09650">
    <property type="entry name" value="PHA_gran_rgn"/>
    <property type="match status" value="1"/>
</dbReference>
<dbReference type="NCBIfam" id="TIGR02610">
    <property type="entry name" value="PHA_gran_rgn"/>
    <property type="match status" value="1"/>
</dbReference>
<evidence type="ECO:0000313" key="2">
    <source>
        <dbReference type="Proteomes" id="UP001500392"/>
    </source>
</evidence>
<comment type="caution">
    <text evidence="1">The sequence shown here is derived from an EMBL/GenBank/DDBJ whole genome shotgun (WGS) entry which is preliminary data.</text>
</comment>
<protein>
    <recommendedName>
        <fullName evidence="3">Polyhydroxyalkanoic acid system protein</fullName>
    </recommendedName>
</protein>
<evidence type="ECO:0000313" key="1">
    <source>
        <dbReference type="EMBL" id="GAA4088061.1"/>
    </source>
</evidence>
<dbReference type="EMBL" id="BAABDM010000001">
    <property type="protein sequence ID" value="GAA4088061.1"/>
    <property type="molecule type" value="Genomic_DNA"/>
</dbReference>
<gene>
    <name evidence="1" type="ORF">GCM10022414_08600</name>
</gene>
<keyword evidence="2" id="KW-1185">Reference proteome</keyword>
<reference evidence="2" key="1">
    <citation type="journal article" date="2019" name="Int. J. Syst. Evol. Microbiol.">
        <title>The Global Catalogue of Microorganisms (GCM) 10K type strain sequencing project: providing services to taxonomists for standard genome sequencing and annotation.</title>
        <authorList>
            <consortium name="The Broad Institute Genomics Platform"/>
            <consortium name="The Broad Institute Genome Sequencing Center for Infectious Disease"/>
            <person name="Wu L."/>
            <person name="Ma J."/>
        </authorList>
    </citation>
    <scope>NUCLEOTIDE SEQUENCE [LARGE SCALE GENOMIC DNA]</scope>
    <source>
        <strain evidence="2">JCM 17304</strain>
    </source>
</reference>
<proteinExistence type="predicted"/>
<dbReference type="Proteomes" id="UP001500392">
    <property type="component" value="Unassembled WGS sequence"/>
</dbReference>
<name>A0ABP7WFR6_9GAMM</name>
<dbReference type="RefSeq" id="WP_344932689.1">
    <property type="nucleotide sequence ID" value="NZ_BAABDM010000001.1"/>
</dbReference>
<organism evidence="1 2">
    <name type="scientific">Zhongshania borealis</name>
    <dbReference type="NCBI Taxonomy" id="889488"/>
    <lineage>
        <taxon>Bacteria</taxon>
        <taxon>Pseudomonadati</taxon>
        <taxon>Pseudomonadota</taxon>
        <taxon>Gammaproteobacteria</taxon>
        <taxon>Cellvibrionales</taxon>
        <taxon>Spongiibacteraceae</taxon>
        <taxon>Zhongshania</taxon>
    </lineage>
</organism>
<accession>A0ABP7WFR6</accession>
<evidence type="ECO:0008006" key="3">
    <source>
        <dbReference type="Google" id="ProtNLM"/>
    </source>
</evidence>
<sequence length="76" mass="8743">MRTMIRQLAAKLEEKYQLKAHWLNDDEVEVQRAGVKGRISLVPSEVRVEIKLGLMMRAFKSTLETEISRAMAEKLA</sequence>
<dbReference type="InterPro" id="IPR013433">
    <property type="entry name" value="PHA_gran_rgn"/>
</dbReference>